<accession>A0AAV7E0C4</accession>
<dbReference type="PANTHER" id="PTHR31589">
    <property type="entry name" value="PROTEIN, PUTATIVE (DUF239)-RELATED-RELATED"/>
    <property type="match status" value="1"/>
</dbReference>
<dbReference type="PROSITE" id="PS52045">
    <property type="entry name" value="NEPROSIN_PEP_CD"/>
    <property type="match status" value="1"/>
</dbReference>
<feature type="domain" description="Neprosin PEP catalytic" evidence="1">
    <location>
        <begin position="1"/>
        <end position="245"/>
    </location>
</feature>
<proteinExistence type="predicted"/>
<evidence type="ECO:0000313" key="3">
    <source>
        <dbReference type="Proteomes" id="UP000825729"/>
    </source>
</evidence>
<organism evidence="2 3">
    <name type="scientific">Aristolochia fimbriata</name>
    <name type="common">White veined hardy Dutchman's pipe vine</name>
    <dbReference type="NCBI Taxonomy" id="158543"/>
    <lineage>
        <taxon>Eukaryota</taxon>
        <taxon>Viridiplantae</taxon>
        <taxon>Streptophyta</taxon>
        <taxon>Embryophyta</taxon>
        <taxon>Tracheophyta</taxon>
        <taxon>Spermatophyta</taxon>
        <taxon>Magnoliopsida</taxon>
        <taxon>Magnoliidae</taxon>
        <taxon>Piperales</taxon>
        <taxon>Aristolochiaceae</taxon>
        <taxon>Aristolochia</taxon>
    </lineage>
</organism>
<protein>
    <recommendedName>
        <fullName evidence="1">Neprosin PEP catalytic domain-containing protein</fullName>
    </recommendedName>
</protein>
<dbReference type="PANTHER" id="PTHR31589:SF110">
    <property type="entry name" value="PROTEIN, PUTATIVE (DUF239)-RELATED"/>
    <property type="match status" value="1"/>
</dbReference>
<dbReference type="AlphaFoldDB" id="A0AAV7E0C4"/>
<name>A0AAV7E0C4_ARIFI</name>
<dbReference type="Proteomes" id="UP000825729">
    <property type="component" value="Unassembled WGS sequence"/>
</dbReference>
<comment type="caution">
    <text evidence="2">The sequence shown here is derived from an EMBL/GenBank/DDBJ whole genome shotgun (WGS) entry which is preliminary data.</text>
</comment>
<keyword evidence="3" id="KW-1185">Reference proteome</keyword>
<dbReference type="InterPro" id="IPR053168">
    <property type="entry name" value="Glutamic_endopeptidase"/>
</dbReference>
<dbReference type="InterPro" id="IPR004314">
    <property type="entry name" value="Neprosin"/>
</dbReference>
<dbReference type="EMBL" id="JAINDJ010000007">
    <property type="protein sequence ID" value="KAG9441271.1"/>
    <property type="molecule type" value="Genomic_DNA"/>
</dbReference>
<sequence>MGSLDLLPQDVGLVYGDKVYGTIFFLINVWGLKIDPHQYMQWIRDVVGSEWSRCYIYRQDGLYVARSMGKELKNHNGDRGCYDTLCEGFVQYDRRVAVGAPLTNLSSYREPQFQIHLEEQKDMYTGDWWLFLGADNKQVGYWPKSLFSHLSSATGATLLSWAGMAGAMPGQVFPPIGSGHYAEEGTGRSCFFRKVLFKDNIGNFRQMNEHYMFSRLDSRRYSVKYLNYKGDWGWTMFIGGPGGRAG</sequence>
<dbReference type="Pfam" id="PF03080">
    <property type="entry name" value="Neprosin"/>
    <property type="match status" value="1"/>
</dbReference>
<evidence type="ECO:0000313" key="2">
    <source>
        <dbReference type="EMBL" id="KAG9441271.1"/>
    </source>
</evidence>
<gene>
    <name evidence="2" type="ORF">H6P81_017125</name>
</gene>
<reference evidence="2 3" key="1">
    <citation type="submission" date="2021-07" db="EMBL/GenBank/DDBJ databases">
        <title>The Aristolochia fimbriata genome: insights into angiosperm evolution, floral development and chemical biosynthesis.</title>
        <authorList>
            <person name="Jiao Y."/>
        </authorList>
    </citation>
    <scope>NUCLEOTIDE SEQUENCE [LARGE SCALE GENOMIC DNA]</scope>
    <source>
        <strain evidence="2">IBCAS-2021</strain>
        <tissue evidence="2">Leaf</tissue>
    </source>
</reference>
<evidence type="ECO:0000259" key="1">
    <source>
        <dbReference type="PROSITE" id="PS52045"/>
    </source>
</evidence>